<evidence type="ECO:0000256" key="1">
    <source>
        <dbReference type="ARBA" id="ARBA00001974"/>
    </source>
</evidence>
<evidence type="ECO:0000256" key="2">
    <source>
        <dbReference type="ARBA" id="ARBA00009347"/>
    </source>
</evidence>
<dbReference type="InterPro" id="IPR009100">
    <property type="entry name" value="AcylCoA_DH/oxidase_NM_dom_sf"/>
</dbReference>
<evidence type="ECO:0000256" key="3">
    <source>
        <dbReference type="ARBA" id="ARBA00022630"/>
    </source>
</evidence>
<comment type="caution">
    <text evidence="8">The sequence shown here is derived from an EMBL/GenBank/DDBJ whole genome shotgun (WGS) entry which is preliminary data.</text>
</comment>
<dbReference type="SUPFAM" id="SSF56645">
    <property type="entry name" value="Acyl-CoA dehydrogenase NM domain-like"/>
    <property type="match status" value="1"/>
</dbReference>
<dbReference type="EMBL" id="JACEEZ010020941">
    <property type="protein sequence ID" value="KAG0713940.1"/>
    <property type="molecule type" value="Genomic_DNA"/>
</dbReference>
<reference evidence="8" key="1">
    <citation type="submission" date="2020-07" db="EMBL/GenBank/DDBJ databases">
        <title>The High-quality genome of the commercially important snow crab, Chionoecetes opilio.</title>
        <authorList>
            <person name="Jeong J.-H."/>
            <person name="Ryu S."/>
        </authorList>
    </citation>
    <scope>NUCLEOTIDE SEQUENCE</scope>
    <source>
        <strain evidence="8">MADBK_172401_WGS</strain>
        <tissue evidence="8">Digestive gland</tissue>
    </source>
</reference>
<protein>
    <submittedName>
        <fullName evidence="8">Acyl-CoA dehydrogenase family member 9, mitochondrial</fullName>
    </submittedName>
</protein>
<dbReference type="OrthoDB" id="354at2759"/>
<dbReference type="Pfam" id="PF02771">
    <property type="entry name" value="Acyl-CoA_dh_N"/>
    <property type="match status" value="1"/>
</dbReference>
<keyword evidence="4" id="KW-0274">FAD</keyword>
<dbReference type="FunFam" id="1.10.540.10:FF:000001">
    <property type="entry name" value="Very long-chain-specific acyl-CoA dehydrogenase, mitochondrial"/>
    <property type="match status" value="1"/>
</dbReference>
<dbReference type="GO" id="GO:0003995">
    <property type="term" value="F:acyl-CoA dehydrogenase activity"/>
    <property type="evidence" value="ECO:0007669"/>
    <property type="project" value="TreeGrafter"/>
</dbReference>
<accession>A0A8J5CK95</accession>
<evidence type="ECO:0000256" key="4">
    <source>
        <dbReference type="ARBA" id="ARBA00022827"/>
    </source>
</evidence>
<feature type="region of interest" description="Disordered" evidence="6">
    <location>
        <begin position="28"/>
        <end position="58"/>
    </location>
</feature>
<evidence type="ECO:0000313" key="8">
    <source>
        <dbReference type="EMBL" id="KAG0713940.1"/>
    </source>
</evidence>
<dbReference type="PANTHER" id="PTHR43884:SF9">
    <property type="entry name" value="COMPLEX I ASSEMBLY FACTOR ACAD9, MITOCHONDRIAL"/>
    <property type="match status" value="1"/>
</dbReference>
<dbReference type="GO" id="GO:0050660">
    <property type="term" value="F:flavin adenine dinucleotide binding"/>
    <property type="evidence" value="ECO:0007669"/>
    <property type="project" value="InterPro"/>
</dbReference>
<keyword evidence="3" id="KW-0285">Flavoprotein</keyword>
<gene>
    <name evidence="8" type="primary">ACAD9</name>
    <name evidence="8" type="ORF">GWK47_015080</name>
</gene>
<dbReference type="InterPro" id="IPR037069">
    <property type="entry name" value="AcylCoA_DH/ox_N_sf"/>
</dbReference>
<dbReference type="Gene3D" id="1.10.540.10">
    <property type="entry name" value="Acyl-CoA dehydrogenase/oxidase, N-terminal domain"/>
    <property type="match status" value="1"/>
</dbReference>
<proteinExistence type="inferred from homology"/>
<comment type="similarity">
    <text evidence="2">Belongs to the acyl-CoA dehydrogenase family.</text>
</comment>
<evidence type="ECO:0000259" key="7">
    <source>
        <dbReference type="Pfam" id="PF02771"/>
    </source>
</evidence>
<name>A0A8J5CK95_CHIOP</name>
<organism evidence="8 9">
    <name type="scientific">Chionoecetes opilio</name>
    <name type="common">Atlantic snow crab</name>
    <name type="synonym">Cancer opilio</name>
    <dbReference type="NCBI Taxonomy" id="41210"/>
    <lineage>
        <taxon>Eukaryota</taxon>
        <taxon>Metazoa</taxon>
        <taxon>Ecdysozoa</taxon>
        <taxon>Arthropoda</taxon>
        <taxon>Crustacea</taxon>
        <taxon>Multicrustacea</taxon>
        <taxon>Malacostraca</taxon>
        <taxon>Eumalacostraca</taxon>
        <taxon>Eucarida</taxon>
        <taxon>Decapoda</taxon>
        <taxon>Pleocyemata</taxon>
        <taxon>Brachyura</taxon>
        <taxon>Eubrachyura</taxon>
        <taxon>Majoidea</taxon>
        <taxon>Majidae</taxon>
        <taxon>Chionoecetes</taxon>
    </lineage>
</organism>
<evidence type="ECO:0000256" key="5">
    <source>
        <dbReference type="ARBA" id="ARBA00023002"/>
    </source>
</evidence>
<feature type="compositionally biased region" description="Polar residues" evidence="6">
    <location>
        <begin position="28"/>
        <end position="40"/>
    </location>
</feature>
<dbReference type="PANTHER" id="PTHR43884">
    <property type="entry name" value="ACYL-COA DEHYDROGENASE"/>
    <property type="match status" value="1"/>
</dbReference>
<keyword evidence="5" id="KW-0560">Oxidoreductase</keyword>
<evidence type="ECO:0000313" key="9">
    <source>
        <dbReference type="Proteomes" id="UP000770661"/>
    </source>
</evidence>
<sequence length="207" mass="22521">MLPRLVLSGVRTHRVLWGAAPRVTSFRPLNTSPQDASTPAVQHVEETSTAPAGKKKKPKHEPFIKNLFLGKFDKSFLEYPEVLDQEQHELLHEMVVPIEKFFMEQVDGTKIDKEANIPPETLQGLKDLGLYGQQIPQEYGGLGLGATEYARIAEITSMDGSIAVTLAAHQAIGLKPGIYARFEGVQGSGEVQAGLAHQVVPNSTIAG</sequence>
<dbReference type="Proteomes" id="UP000770661">
    <property type="component" value="Unassembled WGS sequence"/>
</dbReference>
<dbReference type="InterPro" id="IPR013786">
    <property type="entry name" value="AcylCoA_DH/ox_N"/>
</dbReference>
<dbReference type="AlphaFoldDB" id="A0A8J5CK95"/>
<evidence type="ECO:0000256" key="6">
    <source>
        <dbReference type="SAM" id="MobiDB-lite"/>
    </source>
</evidence>
<comment type="cofactor">
    <cofactor evidence="1">
        <name>FAD</name>
        <dbReference type="ChEBI" id="CHEBI:57692"/>
    </cofactor>
</comment>
<keyword evidence="9" id="KW-1185">Reference proteome</keyword>
<feature type="domain" description="Acyl-CoA dehydrogenase/oxidase N-terminal" evidence="7">
    <location>
        <begin position="88"/>
        <end position="176"/>
    </location>
</feature>